<evidence type="ECO:0000313" key="2">
    <source>
        <dbReference type="EMBL" id="TRZ08632.1"/>
    </source>
</evidence>
<dbReference type="SMART" id="SM00408">
    <property type="entry name" value="IGc2"/>
    <property type="match status" value="4"/>
</dbReference>
<reference evidence="2" key="1">
    <citation type="submission" date="2019-04" db="EMBL/GenBank/DDBJ databases">
        <title>Genome assembly of Zosterops borbonicus 15179.</title>
        <authorList>
            <person name="Leroy T."/>
            <person name="Anselmetti Y."/>
            <person name="Tilak M.-K."/>
            <person name="Nabholz B."/>
        </authorList>
    </citation>
    <scope>NUCLEOTIDE SEQUENCE</scope>
    <source>
        <strain evidence="2">HGM_15179</strain>
        <tissue evidence="2">Muscle</tissue>
    </source>
</reference>
<dbReference type="AlphaFoldDB" id="A0A8K1FYY9"/>
<dbReference type="SMART" id="SM00409">
    <property type="entry name" value="IG"/>
    <property type="match status" value="4"/>
</dbReference>
<dbReference type="InterPro" id="IPR003599">
    <property type="entry name" value="Ig_sub"/>
</dbReference>
<dbReference type="Gene3D" id="2.60.40.10">
    <property type="entry name" value="Immunoglobulins"/>
    <property type="match status" value="4"/>
</dbReference>
<dbReference type="SUPFAM" id="SSF48726">
    <property type="entry name" value="Immunoglobulin"/>
    <property type="match status" value="5"/>
</dbReference>
<dbReference type="InterPro" id="IPR013783">
    <property type="entry name" value="Ig-like_fold"/>
</dbReference>
<dbReference type="PANTHER" id="PTHR46013:SF7">
    <property type="entry name" value="IG-LIKE DOMAIN-CONTAINING PROTEIN"/>
    <property type="match status" value="1"/>
</dbReference>
<dbReference type="EMBL" id="SWJQ01001288">
    <property type="protein sequence ID" value="TRZ08632.1"/>
    <property type="molecule type" value="Genomic_DNA"/>
</dbReference>
<dbReference type="InterPro" id="IPR007110">
    <property type="entry name" value="Ig-like_dom"/>
</dbReference>
<protein>
    <recommendedName>
        <fullName evidence="1">Ig-like domain-containing protein</fullName>
    </recommendedName>
</protein>
<dbReference type="InterPro" id="IPR036179">
    <property type="entry name" value="Ig-like_dom_sf"/>
</dbReference>
<evidence type="ECO:0000259" key="1">
    <source>
        <dbReference type="PROSITE" id="PS50835"/>
    </source>
</evidence>
<dbReference type="OrthoDB" id="6151406at2759"/>
<gene>
    <name evidence="2" type="ORF">HGM15179_018478</name>
</gene>
<dbReference type="PANTHER" id="PTHR46013">
    <property type="entry name" value="VASCULAR CELL ADHESION MOLECULE 1"/>
    <property type="match status" value="1"/>
</dbReference>
<comment type="caution">
    <text evidence="2">The sequence shown here is derived from an EMBL/GenBank/DDBJ whole genome shotgun (WGS) entry which is preliminary data.</text>
</comment>
<proteinExistence type="predicted"/>
<keyword evidence="3" id="KW-1185">Reference proteome</keyword>
<feature type="domain" description="Ig-like" evidence="1">
    <location>
        <begin position="410"/>
        <end position="494"/>
    </location>
</feature>
<organism evidence="2 3">
    <name type="scientific">Zosterops borbonicus</name>
    <dbReference type="NCBI Taxonomy" id="364589"/>
    <lineage>
        <taxon>Eukaryota</taxon>
        <taxon>Metazoa</taxon>
        <taxon>Chordata</taxon>
        <taxon>Craniata</taxon>
        <taxon>Vertebrata</taxon>
        <taxon>Euteleostomi</taxon>
        <taxon>Archelosauria</taxon>
        <taxon>Archosauria</taxon>
        <taxon>Dinosauria</taxon>
        <taxon>Saurischia</taxon>
        <taxon>Theropoda</taxon>
        <taxon>Coelurosauria</taxon>
        <taxon>Aves</taxon>
        <taxon>Neognathae</taxon>
        <taxon>Neoaves</taxon>
        <taxon>Telluraves</taxon>
        <taxon>Australaves</taxon>
        <taxon>Passeriformes</taxon>
        <taxon>Sylvioidea</taxon>
        <taxon>Zosteropidae</taxon>
        <taxon>Zosterops</taxon>
    </lineage>
</organism>
<feature type="domain" description="Ig-like" evidence="1">
    <location>
        <begin position="130"/>
        <end position="215"/>
    </location>
</feature>
<feature type="domain" description="Ig-like" evidence="1">
    <location>
        <begin position="304"/>
        <end position="406"/>
    </location>
</feature>
<accession>A0A8K1FYY9</accession>
<name>A0A8K1FYY9_9PASS</name>
<sequence>MSCLSMRWLQFPNLRDICATPVYPSYPSPHGATCTQPCPFSLPAQTLGLTGAQTTQLLVEPLWRPAVLWDWVTLTCQGLGTAGATTWYKGGVPWERKGPDNFTVTGSGIYQCYRHDTGFSFTVKVSDGVPVSGVSVWAQPPGGQVALGDHLVLSCAVAKGTGPLSFTWHWRDLGALLGIGPHLELHHTGDNDSGHYHCRVSNGDSVAESFPLDVTVLVPVTNATITPSPLSHQVHTGDNVTLCCSVQVGSAPVTFTWLHDGQEVAWGPILELGDIDVGHSGTYQCVATNQLGQDGHRVFRARSPEVALEVTPGSLWVTGVPVSGVSVWAQPPGGQVALGDHLVLSCAVAKGTGPLSFTWHWRDLGALLGIGPHLELHHTGDNDSGHYHCRVSNGDSVAESFPLDVTVLVPVTNATITPSPLSHQVHTGDNVTLCCSVQVGSAPVTFTWLHDGQEVAWGPILELGDIDVGHSGTYQCVATNQLGQDGHRVFRARSPEVALEVTPGSLWVTAVAVNVGRTLLFLALLLAVIGGCHCWHHQGG</sequence>
<feature type="domain" description="Ig-like" evidence="1">
    <location>
        <begin position="219"/>
        <end position="303"/>
    </location>
</feature>
<dbReference type="Proteomes" id="UP000796761">
    <property type="component" value="Unassembled WGS sequence"/>
</dbReference>
<evidence type="ECO:0000313" key="3">
    <source>
        <dbReference type="Proteomes" id="UP000796761"/>
    </source>
</evidence>
<dbReference type="PROSITE" id="PS50835">
    <property type="entry name" value="IG_LIKE"/>
    <property type="match status" value="4"/>
</dbReference>
<dbReference type="Pfam" id="PF13927">
    <property type="entry name" value="Ig_3"/>
    <property type="match status" value="2"/>
</dbReference>
<dbReference type="InterPro" id="IPR003598">
    <property type="entry name" value="Ig_sub2"/>
</dbReference>